<name>A0A5B9P7R3_9BACT</name>
<accession>A0A5B9P7R3</accession>
<organism evidence="9 10">
    <name type="scientific">Mariniblastus fucicola</name>
    <dbReference type="NCBI Taxonomy" id="980251"/>
    <lineage>
        <taxon>Bacteria</taxon>
        <taxon>Pseudomonadati</taxon>
        <taxon>Planctomycetota</taxon>
        <taxon>Planctomycetia</taxon>
        <taxon>Pirellulales</taxon>
        <taxon>Pirellulaceae</taxon>
        <taxon>Mariniblastus</taxon>
    </lineage>
</organism>
<keyword evidence="3 7" id="KW-0812">Transmembrane</keyword>
<dbReference type="InterPro" id="IPR002898">
    <property type="entry name" value="MotA_ExbB_proton_chnl"/>
</dbReference>
<evidence type="ECO:0000256" key="4">
    <source>
        <dbReference type="ARBA" id="ARBA00022989"/>
    </source>
</evidence>
<proteinExistence type="inferred from homology"/>
<evidence type="ECO:0000256" key="5">
    <source>
        <dbReference type="ARBA" id="ARBA00023136"/>
    </source>
</evidence>
<evidence type="ECO:0000313" key="10">
    <source>
        <dbReference type="Proteomes" id="UP000322214"/>
    </source>
</evidence>
<dbReference type="Pfam" id="PF01618">
    <property type="entry name" value="MotA_ExbB"/>
    <property type="match status" value="1"/>
</dbReference>
<dbReference type="InterPro" id="IPR050790">
    <property type="entry name" value="ExbB/TolQ_transport"/>
</dbReference>
<dbReference type="OrthoDB" id="9809716at2"/>
<dbReference type="EMBL" id="CP042912">
    <property type="protein sequence ID" value="QEG20636.1"/>
    <property type="molecule type" value="Genomic_DNA"/>
</dbReference>
<evidence type="ECO:0000256" key="6">
    <source>
        <dbReference type="RuleBase" id="RU004057"/>
    </source>
</evidence>
<keyword evidence="6" id="KW-0653">Protein transport</keyword>
<sequence>MDTVFDFAGYAIYAVMFFIALWGAFCIVMVVSRVRQKQFTSEEQQSAFLEAIEEPLSKGDYDAANELCDGDRRATCQLSQMAIANRKLGYNRVKQLLVDRFQRDVLQDLEYRLSWVYTVIKAAPMIGLLGTVLGMMKAFAKLAVGGASVDVSKLALDIQFALITTALGLAIAIPLVLGTAYINVQIKKMEDLVGYGLNQFLEIFKEANIRFPNK</sequence>
<comment type="similarity">
    <text evidence="6">Belongs to the exbB/tolQ family.</text>
</comment>
<dbReference type="AlphaFoldDB" id="A0A5B9P7R3"/>
<keyword evidence="10" id="KW-1185">Reference proteome</keyword>
<comment type="subcellular location">
    <subcellularLocation>
        <location evidence="1">Cell membrane</location>
        <topology evidence="1">Multi-pass membrane protein</topology>
    </subcellularLocation>
    <subcellularLocation>
        <location evidence="6">Membrane</location>
        <topology evidence="6">Multi-pass membrane protein</topology>
    </subcellularLocation>
</comment>
<feature type="transmembrane region" description="Helical" evidence="7">
    <location>
        <begin position="12"/>
        <end position="31"/>
    </location>
</feature>
<evidence type="ECO:0000256" key="7">
    <source>
        <dbReference type="SAM" id="Phobius"/>
    </source>
</evidence>
<dbReference type="RefSeq" id="WP_075084754.1">
    <property type="nucleotide sequence ID" value="NZ_CP042912.1"/>
</dbReference>
<feature type="transmembrane region" description="Helical" evidence="7">
    <location>
        <begin position="160"/>
        <end position="182"/>
    </location>
</feature>
<evidence type="ECO:0000313" key="9">
    <source>
        <dbReference type="EMBL" id="QEG20636.1"/>
    </source>
</evidence>
<evidence type="ECO:0000256" key="1">
    <source>
        <dbReference type="ARBA" id="ARBA00004651"/>
    </source>
</evidence>
<feature type="domain" description="MotA/TolQ/ExbB proton channel" evidence="8">
    <location>
        <begin position="105"/>
        <end position="190"/>
    </location>
</feature>
<gene>
    <name evidence="9" type="ORF">MFFC18_04860</name>
</gene>
<evidence type="ECO:0000256" key="3">
    <source>
        <dbReference type="ARBA" id="ARBA00022692"/>
    </source>
</evidence>
<dbReference type="GO" id="GO:0017038">
    <property type="term" value="P:protein import"/>
    <property type="evidence" value="ECO:0007669"/>
    <property type="project" value="TreeGrafter"/>
</dbReference>
<dbReference type="STRING" id="980251.GCA_001642875_02329"/>
<protein>
    <submittedName>
        <fullName evidence="9">Colicin uptake protein TolQ</fullName>
    </submittedName>
</protein>
<keyword evidence="2" id="KW-1003">Cell membrane</keyword>
<reference evidence="9 10" key="1">
    <citation type="submission" date="2019-08" db="EMBL/GenBank/DDBJ databases">
        <title>Deep-cultivation of Planctomycetes and their phenomic and genomic characterization uncovers novel biology.</title>
        <authorList>
            <person name="Wiegand S."/>
            <person name="Jogler M."/>
            <person name="Boedeker C."/>
            <person name="Pinto D."/>
            <person name="Vollmers J."/>
            <person name="Rivas-Marin E."/>
            <person name="Kohn T."/>
            <person name="Peeters S.H."/>
            <person name="Heuer A."/>
            <person name="Rast P."/>
            <person name="Oberbeckmann S."/>
            <person name="Bunk B."/>
            <person name="Jeske O."/>
            <person name="Meyerdierks A."/>
            <person name="Storesund J.E."/>
            <person name="Kallscheuer N."/>
            <person name="Luecker S."/>
            <person name="Lage O.M."/>
            <person name="Pohl T."/>
            <person name="Merkel B.J."/>
            <person name="Hornburger P."/>
            <person name="Mueller R.-W."/>
            <person name="Bruemmer F."/>
            <person name="Labrenz M."/>
            <person name="Spormann A.M."/>
            <person name="Op den Camp H."/>
            <person name="Overmann J."/>
            <person name="Amann R."/>
            <person name="Jetten M.S.M."/>
            <person name="Mascher T."/>
            <person name="Medema M.H."/>
            <person name="Devos D.P."/>
            <person name="Kaster A.-K."/>
            <person name="Ovreas L."/>
            <person name="Rohde M."/>
            <person name="Galperin M.Y."/>
            <person name="Jogler C."/>
        </authorList>
    </citation>
    <scope>NUCLEOTIDE SEQUENCE [LARGE SCALE GENOMIC DNA]</scope>
    <source>
        <strain evidence="9 10">FC18</strain>
    </source>
</reference>
<keyword evidence="5 7" id="KW-0472">Membrane</keyword>
<dbReference type="PANTHER" id="PTHR30625">
    <property type="entry name" value="PROTEIN TOLQ"/>
    <property type="match status" value="1"/>
</dbReference>
<dbReference type="Proteomes" id="UP000322214">
    <property type="component" value="Chromosome"/>
</dbReference>
<dbReference type="KEGG" id="mff:MFFC18_04860"/>
<dbReference type="GO" id="GO:0005886">
    <property type="term" value="C:plasma membrane"/>
    <property type="evidence" value="ECO:0007669"/>
    <property type="project" value="UniProtKB-SubCell"/>
</dbReference>
<evidence type="ECO:0000259" key="8">
    <source>
        <dbReference type="Pfam" id="PF01618"/>
    </source>
</evidence>
<evidence type="ECO:0000256" key="2">
    <source>
        <dbReference type="ARBA" id="ARBA00022475"/>
    </source>
</evidence>
<feature type="transmembrane region" description="Helical" evidence="7">
    <location>
        <begin position="115"/>
        <end position="140"/>
    </location>
</feature>
<keyword evidence="6" id="KW-0813">Transport</keyword>
<dbReference type="PANTHER" id="PTHR30625:SF17">
    <property type="entry name" value="TOLQ-RELATED"/>
    <property type="match status" value="1"/>
</dbReference>
<keyword evidence="4 7" id="KW-1133">Transmembrane helix</keyword>